<protein>
    <submittedName>
        <fullName evidence="7">Nuclease</fullName>
    </submittedName>
</protein>
<dbReference type="PANTHER" id="PTHR12302">
    <property type="entry name" value="EBNA2 BINDING PROTEIN P100"/>
    <property type="match status" value="1"/>
</dbReference>
<dbReference type="InterPro" id="IPR035437">
    <property type="entry name" value="SNase_OB-fold_sf"/>
</dbReference>
<feature type="signal peptide" evidence="5">
    <location>
        <begin position="1"/>
        <end position="20"/>
    </location>
</feature>
<organism evidence="7 8">
    <name type="scientific">Mucilaginibacter psychrotolerans</name>
    <dbReference type="NCBI Taxonomy" id="1524096"/>
    <lineage>
        <taxon>Bacteria</taxon>
        <taxon>Pseudomonadati</taxon>
        <taxon>Bacteroidota</taxon>
        <taxon>Sphingobacteriia</taxon>
        <taxon>Sphingobacteriales</taxon>
        <taxon>Sphingobacteriaceae</taxon>
        <taxon>Mucilaginibacter</taxon>
    </lineage>
</organism>
<dbReference type="GO" id="GO:0016787">
    <property type="term" value="F:hydrolase activity"/>
    <property type="evidence" value="ECO:0007669"/>
    <property type="project" value="UniProtKB-KW"/>
</dbReference>
<dbReference type="Proteomes" id="UP000297540">
    <property type="component" value="Unassembled WGS sequence"/>
</dbReference>
<dbReference type="Pfam" id="PF00565">
    <property type="entry name" value="SNase"/>
    <property type="match status" value="1"/>
</dbReference>
<feature type="chain" id="PRO_5021394515" evidence="5">
    <location>
        <begin position="21"/>
        <end position="198"/>
    </location>
</feature>
<dbReference type="PROSITE" id="PS01123">
    <property type="entry name" value="TNASE_1"/>
    <property type="match status" value="1"/>
</dbReference>
<dbReference type="CDD" id="cd00175">
    <property type="entry name" value="SNc"/>
    <property type="match status" value="1"/>
</dbReference>
<keyword evidence="8" id="KW-1185">Reference proteome</keyword>
<feature type="domain" description="TNase-like" evidence="6">
    <location>
        <begin position="31"/>
        <end position="153"/>
    </location>
</feature>
<evidence type="ECO:0000256" key="2">
    <source>
        <dbReference type="ARBA" id="ARBA00022759"/>
    </source>
</evidence>
<dbReference type="GO" id="GO:0004519">
    <property type="term" value="F:endonuclease activity"/>
    <property type="evidence" value="ECO:0007669"/>
    <property type="project" value="UniProtKB-KW"/>
</dbReference>
<proteinExistence type="predicted"/>
<keyword evidence="2" id="KW-0255">Endonuclease</keyword>
<keyword evidence="5" id="KW-0732">Signal</keyword>
<feature type="compositionally biased region" description="Basic and acidic residues" evidence="4">
    <location>
        <begin position="161"/>
        <end position="178"/>
    </location>
</feature>
<feature type="compositionally biased region" description="Basic residues" evidence="4">
    <location>
        <begin position="179"/>
        <end position="191"/>
    </location>
</feature>
<feature type="region of interest" description="Disordered" evidence="4">
    <location>
        <begin position="149"/>
        <end position="198"/>
    </location>
</feature>
<evidence type="ECO:0000256" key="5">
    <source>
        <dbReference type="SAM" id="SignalP"/>
    </source>
</evidence>
<dbReference type="InterPro" id="IPR002071">
    <property type="entry name" value="Thermonucl_AS"/>
</dbReference>
<dbReference type="EMBL" id="SOZE01000025">
    <property type="protein sequence ID" value="TFF34970.1"/>
    <property type="molecule type" value="Genomic_DNA"/>
</dbReference>
<keyword evidence="1" id="KW-0540">Nuclease</keyword>
<name>A0A4Y8S8M7_9SPHI</name>
<reference evidence="7 8" key="1">
    <citation type="journal article" date="2017" name="Int. J. Syst. Evol. Microbiol.">
        <title>Mucilaginibacterpsychrotolerans sp. nov., isolated from peatlands.</title>
        <authorList>
            <person name="Deng Y."/>
            <person name="Shen L."/>
            <person name="Xu B."/>
            <person name="Liu Y."/>
            <person name="Gu Z."/>
            <person name="Liu H."/>
            <person name="Zhou Y."/>
        </authorList>
    </citation>
    <scope>NUCLEOTIDE SEQUENCE [LARGE SCALE GENOMIC DNA]</scope>
    <source>
        <strain evidence="7 8">NH7-4</strain>
    </source>
</reference>
<evidence type="ECO:0000313" key="7">
    <source>
        <dbReference type="EMBL" id="TFF34970.1"/>
    </source>
</evidence>
<comment type="caution">
    <text evidence="7">The sequence shown here is derived from an EMBL/GenBank/DDBJ whole genome shotgun (WGS) entry which is preliminary data.</text>
</comment>
<accession>A0A4Y8S8M7</accession>
<keyword evidence="3" id="KW-0378">Hydrolase</keyword>
<sequence length="198" mass="22681">MFTPMFKRYLLLFLVILATACNNNPKEADNKDYIYKVVGVKDGDTMVLLSPDNIQTTVRLAEVDCPEKSQAFGQAAKQFTSDLCFGKQVKLIANTQDRYGRTVGQVELSDGTNVNYALVKNGYAWQYRAYSKSEQLQSLEEQARQGHLGLWQDNNPTPPWEFRKEGKAQRATNKDAKPKKAKRHYKKRKSKYHDTTSF</sequence>
<evidence type="ECO:0000256" key="1">
    <source>
        <dbReference type="ARBA" id="ARBA00022722"/>
    </source>
</evidence>
<evidence type="ECO:0000259" key="6">
    <source>
        <dbReference type="PROSITE" id="PS50830"/>
    </source>
</evidence>
<dbReference type="SMART" id="SM00318">
    <property type="entry name" value="SNc"/>
    <property type="match status" value="1"/>
</dbReference>
<dbReference type="PROSITE" id="PS51257">
    <property type="entry name" value="PROKAR_LIPOPROTEIN"/>
    <property type="match status" value="1"/>
</dbReference>
<dbReference type="PROSITE" id="PS50830">
    <property type="entry name" value="TNASE_3"/>
    <property type="match status" value="1"/>
</dbReference>
<dbReference type="PANTHER" id="PTHR12302:SF3">
    <property type="entry name" value="SERINE_THREONINE-PROTEIN KINASE 31"/>
    <property type="match status" value="1"/>
</dbReference>
<evidence type="ECO:0000256" key="3">
    <source>
        <dbReference type="ARBA" id="ARBA00022801"/>
    </source>
</evidence>
<dbReference type="AlphaFoldDB" id="A0A4Y8S8M7"/>
<dbReference type="InterPro" id="IPR016071">
    <property type="entry name" value="Staphylococal_nuclease_OB-fold"/>
</dbReference>
<dbReference type="Gene3D" id="2.40.50.90">
    <property type="match status" value="1"/>
</dbReference>
<dbReference type="SUPFAM" id="SSF50199">
    <property type="entry name" value="Staphylococcal nuclease"/>
    <property type="match status" value="1"/>
</dbReference>
<gene>
    <name evidence="7" type="ORF">E2R66_20595</name>
</gene>
<dbReference type="GO" id="GO:0003676">
    <property type="term" value="F:nucleic acid binding"/>
    <property type="evidence" value="ECO:0007669"/>
    <property type="project" value="InterPro"/>
</dbReference>
<evidence type="ECO:0000256" key="4">
    <source>
        <dbReference type="SAM" id="MobiDB-lite"/>
    </source>
</evidence>
<dbReference type="OrthoDB" id="9805504at2"/>
<evidence type="ECO:0000313" key="8">
    <source>
        <dbReference type="Proteomes" id="UP000297540"/>
    </source>
</evidence>